<feature type="transmembrane region" description="Helical" evidence="7">
    <location>
        <begin position="204"/>
        <end position="228"/>
    </location>
</feature>
<dbReference type="PANTHER" id="PTHR43744:SF4">
    <property type="entry name" value="OSMOPROTECTIVE COMPOUNDS UPTAKE PERMEASE PROTEIN GGTD"/>
    <property type="match status" value="1"/>
</dbReference>
<dbReference type="OrthoDB" id="9815445at2"/>
<keyword evidence="6 7" id="KW-0472">Membrane</keyword>
<keyword evidence="2 7" id="KW-0813">Transport</keyword>
<dbReference type="PROSITE" id="PS50928">
    <property type="entry name" value="ABC_TM1"/>
    <property type="match status" value="1"/>
</dbReference>
<evidence type="ECO:0000256" key="1">
    <source>
        <dbReference type="ARBA" id="ARBA00004651"/>
    </source>
</evidence>
<keyword evidence="5 7" id="KW-1133">Transmembrane helix</keyword>
<evidence type="ECO:0000256" key="7">
    <source>
        <dbReference type="RuleBase" id="RU363032"/>
    </source>
</evidence>
<gene>
    <name evidence="9" type="ORF">AKJ29_10155</name>
</gene>
<organism evidence="9 10">
    <name type="scientific">Aliiroseovarius crassostreae</name>
    <dbReference type="NCBI Taxonomy" id="154981"/>
    <lineage>
        <taxon>Bacteria</taxon>
        <taxon>Pseudomonadati</taxon>
        <taxon>Pseudomonadota</taxon>
        <taxon>Alphaproteobacteria</taxon>
        <taxon>Rhodobacterales</taxon>
        <taxon>Paracoccaceae</taxon>
        <taxon>Aliiroseovarius</taxon>
    </lineage>
</organism>
<dbReference type="STRING" id="154981.AKJ29_10155"/>
<dbReference type="SUPFAM" id="SSF161098">
    <property type="entry name" value="MetI-like"/>
    <property type="match status" value="1"/>
</dbReference>
<feature type="domain" description="ABC transmembrane type-1" evidence="8">
    <location>
        <begin position="169"/>
        <end position="361"/>
    </location>
</feature>
<dbReference type="InterPro" id="IPR035906">
    <property type="entry name" value="MetI-like_sf"/>
</dbReference>
<reference evidence="9 10" key="1">
    <citation type="submission" date="2015-09" db="EMBL/GenBank/DDBJ databases">
        <title>Draft genome sequence of Aliiroseovarius crassostreae CV919-312TSm, the causative agent of Roseovarius Oyster Disease (formerly Juvenile Oyster Disease).</title>
        <authorList>
            <person name="Kessner L."/>
            <person name="Spinard E."/>
            <person name="Nelson D."/>
        </authorList>
    </citation>
    <scope>NUCLEOTIDE SEQUENCE [LARGE SCALE GENOMIC DNA]</scope>
    <source>
        <strain evidence="9 10">CV919-312</strain>
    </source>
</reference>
<dbReference type="RefSeq" id="WP_055192378.1">
    <property type="nucleotide sequence ID" value="NZ_FPBS01000045.1"/>
</dbReference>
<dbReference type="CDD" id="cd06261">
    <property type="entry name" value="TM_PBP2"/>
    <property type="match status" value="1"/>
</dbReference>
<protein>
    <submittedName>
        <fullName evidence="9">Alpha-glucoside ABC transporter permease</fullName>
    </submittedName>
</protein>
<feature type="transmembrane region" description="Helical" evidence="7">
    <location>
        <begin position="240"/>
        <end position="260"/>
    </location>
</feature>
<comment type="similarity">
    <text evidence="7">Belongs to the binding-protein-dependent transport system permease family.</text>
</comment>
<evidence type="ECO:0000256" key="6">
    <source>
        <dbReference type="ARBA" id="ARBA00023136"/>
    </source>
</evidence>
<comment type="subcellular location">
    <subcellularLocation>
        <location evidence="1 7">Cell membrane</location>
        <topology evidence="1 7">Multi-pass membrane protein</topology>
    </subcellularLocation>
</comment>
<feature type="transmembrane region" description="Helical" evidence="7">
    <location>
        <begin position="281"/>
        <end position="306"/>
    </location>
</feature>
<evidence type="ECO:0000256" key="4">
    <source>
        <dbReference type="ARBA" id="ARBA00022692"/>
    </source>
</evidence>
<evidence type="ECO:0000313" key="10">
    <source>
        <dbReference type="Proteomes" id="UP000050471"/>
    </source>
</evidence>
<comment type="caution">
    <text evidence="9">The sequence shown here is derived from an EMBL/GenBank/DDBJ whole genome shotgun (WGS) entry which is preliminary data.</text>
</comment>
<keyword evidence="10" id="KW-1185">Reference proteome</keyword>
<evidence type="ECO:0000256" key="2">
    <source>
        <dbReference type="ARBA" id="ARBA00022448"/>
    </source>
</evidence>
<dbReference type="EMBL" id="LKBA01000019">
    <property type="protein sequence ID" value="KPN62559.1"/>
    <property type="molecule type" value="Genomic_DNA"/>
</dbReference>
<dbReference type="InterPro" id="IPR000515">
    <property type="entry name" value="MetI-like"/>
</dbReference>
<proteinExistence type="inferred from homology"/>
<feature type="transmembrane region" description="Helical" evidence="7">
    <location>
        <begin position="175"/>
        <end position="197"/>
    </location>
</feature>
<evidence type="ECO:0000256" key="5">
    <source>
        <dbReference type="ARBA" id="ARBA00022989"/>
    </source>
</evidence>
<evidence type="ECO:0000259" key="8">
    <source>
        <dbReference type="PROSITE" id="PS50928"/>
    </source>
</evidence>
<sequence>MRGVSHHTPLRWVANSVAVLLVLLWIMPTLGLLVSSFRDRDAVSASGWWTALQPSEQVLKLRAPAPEGAIRQGEDWVLTGNLLNGKQGRVLRFGLIAAAPSAMRAGQVAFHRSGYQVRVEESGDFVITYPERPEGLKPQRIFVVVVTPPQFTAQNYLKVLRAEGMGQSFVNTLTVTLPSTILPVLIAAFAAYALTWMELPGRPLLLASIVGLLVVPLQVAFIPLLSLYNQSGLGKSYPGIWLAHTGFGLPFAIFLLRAAMARLPAELIEAARLDGAGELRIFHTIVLPLIFPALAGLSIFQFLWVWNDLLVARVFLGAGEEHLVMTGRIVEMMGTHGGEWELLAASAFVSMIVPLLVFFVLQRCFIHGLLSGAAARE</sequence>
<name>A0A0P7KGV0_9RHOB</name>
<evidence type="ECO:0000256" key="3">
    <source>
        <dbReference type="ARBA" id="ARBA00022475"/>
    </source>
</evidence>
<evidence type="ECO:0000313" key="9">
    <source>
        <dbReference type="EMBL" id="KPN62559.1"/>
    </source>
</evidence>
<dbReference type="AlphaFoldDB" id="A0A0P7KGV0"/>
<accession>A0A0P7KGV0</accession>
<dbReference type="GO" id="GO:0005886">
    <property type="term" value="C:plasma membrane"/>
    <property type="evidence" value="ECO:0007669"/>
    <property type="project" value="UniProtKB-SubCell"/>
</dbReference>
<dbReference type="PANTHER" id="PTHR43744">
    <property type="entry name" value="ABC TRANSPORTER PERMEASE PROTEIN MG189-RELATED-RELATED"/>
    <property type="match status" value="1"/>
</dbReference>
<dbReference type="Gene3D" id="1.10.3720.10">
    <property type="entry name" value="MetI-like"/>
    <property type="match status" value="1"/>
</dbReference>
<keyword evidence="4 7" id="KW-0812">Transmembrane</keyword>
<dbReference type="Pfam" id="PF00528">
    <property type="entry name" value="BPD_transp_1"/>
    <property type="match status" value="1"/>
</dbReference>
<dbReference type="Proteomes" id="UP000050471">
    <property type="component" value="Unassembled WGS sequence"/>
</dbReference>
<feature type="transmembrane region" description="Helical" evidence="7">
    <location>
        <begin position="12"/>
        <end position="34"/>
    </location>
</feature>
<keyword evidence="3" id="KW-1003">Cell membrane</keyword>
<feature type="transmembrane region" description="Helical" evidence="7">
    <location>
        <begin position="342"/>
        <end position="361"/>
    </location>
</feature>
<dbReference type="GO" id="GO:0055085">
    <property type="term" value="P:transmembrane transport"/>
    <property type="evidence" value="ECO:0007669"/>
    <property type="project" value="InterPro"/>
</dbReference>